<dbReference type="EMBL" id="RQTK01000068">
    <property type="protein sequence ID" value="RUS89036.1"/>
    <property type="molecule type" value="Genomic_DNA"/>
</dbReference>
<organism evidence="3 4">
    <name type="scientific">Elysia chlorotica</name>
    <name type="common">Eastern emerald elysia</name>
    <name type="synonym">Sea slug</name>
    <dbReference type="NCBI Taxonomy" id="188477"/>
    <lineage>
        <taxon>Eukaryota</taxon>
        <taxon>Metazoa</taxon>
        <taxon>Spiralia</taxon>
        <taxon>Lophotrochozoa</taxon>
        <taxon>Mollusca</taxon>
        <taxon>Gastropoda</taxon>
        <taxon>Heterobranchia</taxon>
        <taxon>Euthyneura</taxon>
        <taxon>Panpulmonata</taxon>
        <taxon>Sacoglossa</taxon>
        <taxon>Placobranchoidea</taxon>
        <taxon>Plakobranchidae</taxon>
        <taxon>Elysia</taxon>
    </lineage>
</organism>
<reference evidence="3 4" key="1">
    <citation type="submission" date="2019-01" db="EMBL/GenBank/DDBJ databases">
        <title>A draft genome assembly of the solar-powered sea slug Elysia chlorotica.</title>
        <authorList>
            <person name="Cai H."/>
            <person name="Li Q."/>
            <person name="Fang X."/>
            <person name="Li J."/>
            <person name="Curtis N.E."/>
            <person name="Altenburger A."/>
            <person name="Shibata T."/>
            <person name="Feng M."/>
            <person name="Maeda T."/>
            <person name="Schwartz J.A."/>
            <person name="Shigenobu S."/>
            <person name="Lundholm N."/>
            <person name="Nishiyama T."/>
            <person name="Yang H."/>
            <person name="Hasebe M."/>
            <person name="Li S."/>
            <person name="Pierce S.K."/>
            <person name="Wang J."/>
        </authorList>
    </citation>
    <scope>NUCLEOTIDE SEQUENCE [LARGE SCALE GENOMIC DNA]</scope>
    <source>
        <strain evidence="3">EC2010</strain>
        <tissue evidence="3">Whole organism of an adult</tissue>
    </source>
</reference>
<dbReference type="Pfam" id="PF00092">
    <property type="entry name" value="VWA"/>
    <property type="match status" value="2"/>
</dbReference>
<dbReference type="OrthoDB" id="199024at2759"/>
<protein>
    <recommendedName>
        <fullName evidence="2">VWFA domain-containing protein</fullName>
    </recommendedName>
</protein>
<dbReference type="InterPro" id="IPR002035">
    <property type="entry name" value="VWF_A"/>
</dbReference>
<dbReference type="AlphaFoldDB" id="A0A3S1A2M3"/>
<evidence type="ECO:0000259" key="2">
    <source>
        <dbReference type="PROSITE" id="PS50234"/>
    </source>
</evidence>
<dbReference type="InterPro" id="IPR050525">
    <property type="entry name" value="ECM_Assembly_Org"/>
</dbReference>
<sequence>MDRQFTEGSADTTSISFTTEIDPESNPETSKKLDLAFLIHSSEAIDYDKYDYYTQFMHEVVEKADIDSGAVRVGAAIYNADGYVVSLLNPESNPETSRKLDLAFLIHSSEAIDYDKYDYYTQFMHDVVKNADIDSGAVRVGAIIYNADGNVVFPLDRHTSSEALRAAIVEFPLQSYEAKPKIYTAGIGLKGMSWLPAIASAPEDVYSPETVQDLPSVSKPIVDKTNALSGAGGDSQGQGQLLCQCFMNMSVISVSVL</sequence>
<dbReference type="PROSITE" id="PS50234">
    <property type="entry name" value="VWFA"/>
    <property type="match status" value="1"/>
</dbReference>
<dbReference type="SUPFAM" id="SSF53300">
    <property type="entry name" value="vWA-like"/>
    <property type="match status" value="2"/>
</dbReference>
<keyword evidence="4" id="KW-1185">Reference proteome</keyword>
<feature type="compositionally biased region" description="Polar residues" evidence="1">
    <location>
        <begin position="1"/>
        <end position="19"/>
    </location>
</feature>
<gene>
    <name evidence="3" type="ORF">EGW08_003207</name>
</gene>
<feature type="region of interest" description="Disordered" evidence="1">
    <location>
        <begin position="1"/>
        <end position="28"/>
    </location>
</feature>
<evidence type="ECO:0000313" key="3">
    <source>
        <dbReference type="EMBL" id="RUS89036.1"/>
    </source>
</evidence>
<accession>A0A3S1A2M3</accession>
<dbReference type="InterPro" id="IPR036465">
    <property type="entry name" value="vWFA_dom_sf"/>
</dbReference>
<evidence type="ECO:0000256" key="1">
    <source>
        <dbReference type="SAM" id="MobiDB-lite"/>
    </source>
</evidence>
<proteinExistence type="predicted"/>
<dbReference type="Gene3D" id="3.40.50.410">
    <property type="entry name" value="von Willebrand factor, type A domain"/>
    <property type="match status" value="2"/>
</dbReference>
<dbReference type="SMART" id="SM00327">
    <property type="entry name" value="VWA"/>
    <property type="match status" value="1"/>
</dbReference>
<comment type="caution">
    <text evidence="3">The sequence shown here is derived from an EMBL/GenBank/DDBJ whole genome shotgun (WGS) entry which is preliminary data.</text>
</comment>
<evidence type="ECO:0000313" key="4">
    <source>
        <dbReference type="Proteomes" id="UP000271974"/>
    </source>
</evidence>
<dbReference type="PANTHER" id="PTHR24020">
    <property type="entry name" value="COLLAGEN ALPHA"/>
    <property type="match status" value="1"/>
</dbReference>
<dbReference type="PANTHER" id="PTHR24020:SF84">
    <property type="entry name" value="VWFA DOMAIN-CONTAINING PROTEIN"/>
    <property type="match status" value="1"/>
</dbReference>
<feature type="domain" description="VWFA" evidence="2">
    <location>
        <begin position="34"/>
        <end position="225"/>
    </location>
</feature>
<dbReference type="Proteomes" id="UP000271974">
    <property type="component" value="Unassembled WGS sequence"/>
</dbReference>
<name>A0A3S1A2M3_ELYCH</name>
<dbReference type="STRING" id="188477.A0A3S1A2M3"/>